<evidence type="ECO:0000256" key="6">
    <source>
        <dbReference type="ARBA" id="ARBA00022617"/>
    </source>
</evidence>
<dbReference type="InterPro" id="IPR050196">
    <property type="entry name" value="Cytochrome_P450_Monoox"/>
</dbReference>
<dbReference type="STRING" id="7176.B0X5R6"/>
<comment type="cofactor">
    <cofactor evidence="1 14">
        <name>heme</name>
        <dbReference type="ChEBI" id="CHEBI:30413"/>
    </cofactor>
</comment>
<dbReference type="AlphaFoldDB" id="B0X5R6"/>
<dbReference type="InterPro" id="IPR002401">
    <property type="entry name" value="Cyt_P450_E_grp-I"/>
</dbReference>
<evidence type="ECO:0000256" key="16">
    <source>
        <dbReference type="SAM" id="Phobius"/>
    </source>
</evidence>
<evidence type="ECO:0000256" key="8">
    <source>
        <dbReference type="ARBA" id="ARBA00022824"/>
    </source>
</evidence>
<name>B0X5R6_CULQU</name>
<evidence type="ECO:0000256" key="14">
    <source>
        <dbReference type="PIRSR" id="PIRSR602401-1"/>
    </source>
</evidence>
<dbReference type="PROSITE" id="PS00086">
    <property type="entry name" value="CYTOCHROME_P450"/>
    <property type="match status" value="1"/>
</dbReference>
<dbReference type="EMBL" id="DS232393">
    <property type="protein sequence ID" value="EDS41047.1"/>
    <property type="molecule type" value="Genomic_DNA"/>
</dbReference>
<keyword evidence="11 14" id="KW-0408">Iron</keyword>
<dbReference type="PANTHER" id="PTHR24291:SF189">
    <property type="entry name" value="CYTOCHROME P450 4C3-RELATED"/>
    <property type="match status" value="1"/>
</dbReference>
<feature type="binding site" description="axial binding residue" evidence="14">
    <location>
        <position position="451"/>
    </location>
    <ligand>
        <name>heme</name>
        <dbReference type="ChEBI" id="CHEBI:30413"/>
    </ligand>
    <ligandPart>
        <name>Fe</name>
        <dbReference type="ChEBI" id="CHEBI:18248"/>
    </ligandPart>
</feature>
<dbReference type="SUPFAM" id="SSF48264">
    <property type="entry name" value="Cytochrome P450"/>
    <property type="match status" value="1"/>
</dbReference>
<sequence>MDITVVLLWILAVVGLVTYLVHKWRYWNLRAIPGIEPCYPLLGNALIFAKASGYWKSFRNDNRMTKIWFGPVPVINVQHPDLVQKVLSECLDKPFAYDYMELGRGLISERYGNVWREHRKTLSPLFNTRILYSFMPIFERATGSIVGRLAEVADGRDVDLLEYTRVCSAEVVHGTMVTFERLPEELVRKLIESLDVILEALGTRIRTALYALKTFYKMSAMYREEWRSRKLCYATVNDGIQKMRANIINERNELLVPERSNDYDDDDEDGGANAQKPAQSIAFVERLLTIQHKGRPFTDEEIANHAYTMLVAGYETSALQLSTTCLMLAMHPDVQERVVSEIQAVLPTADSPITPETLRELIYLDQTLNEVLRLYPVAPLIARQSTAPLELDGVLVPAGMVFTVNIACVHRRTDVWGANAVDFDPDNFSPERAAGRHPYAYIPFSGGPRVCIGNRYSMISMKVFLIRFLQQFRLNTRLVRKELKFKFQVTQKLITPYTVQLEKRNLYGSTE</sequence>
<dbReference type="PRINTS" id="PR00385">
    <property type="entry name" value="P450"/>
</dbReference>
<evidence type="ECO:0000256" key="10">
    <source>
        <dbReference type="ARBA" id="ARBA00023002"/>
    </source>
</evidence>
<keyword evidence="7 14" id="KW-0479">Metal-binding</keyword>
<dbReference type="OrthoDB" id="1470350at2759"/>
<gene>
    <name evidence="17" type="ORF">CpipJ_CPIJ014730</name>
</gene>
<evidence type="ECO:0000256" key="12">
    <source>
        <dbReference type="ARBA" id="ARBA00023033"/>
    </source>
</evidence>
<comment type="subcellular location">
    <subcellularLocation>
        <location evidence="4">Endoplasmic reticulum membrane</location>
        <topology evidence="4">Peripheral membrane protein</topology>
    </subcellularLocation>
    <subcellularLocation>
        <location evidence="3">Microsome membrane</location>
        <topology evidence="3">Peripheral membrane protein</topology>
    </subcellularLocation>
</comment>
<dbReference type="PRINTS" id="PR00463">
    <property type="entry name" value="EP450I"/>
</dbReference>
<dbReference type="InterPro" id="IPR036396">
    <property type="entry name" value="Cyt_P450_sf"/>
</dbReference>
<dbReference type="eggNOG" id="KOG0157">
    <property type="taxonomic scope" value="Eukaryota"/>
</dbReference>
<dbReference type="HOGENOM" id="CLU_001570_5_1_1"/>
<dbReference type="GO" id="GO:0020037">
    <property type="term" value="F:heme binding"/>
    <property type="evidence" value="ECO:0007669"/>
    <property type="project" value="InterPro"/>
</dbReference>
<dbReference type="VEuPathDB" id="VectorBase:CPIJ014730"/>
<evidence type="ECO:0000256" key="11">
    <source>
        <dbReference type="ARBA" id="ARBA00023004"/>
    </source>
</evidence>
<keyword evidence="9" id="KW-0492">Microsome</keyword>
<keyword evidence="13 16" id="KW-0472">Membrane</keyword>
<dbReference type="InParanoid" id="B0X5R6"/>
<dbReference type="GO" id="GO:0004497">
    <property type="term" value="F:monooxygenase activity"/>
    <property type="evidence" value="ECO:0007669"/>
    <property type="project" value="UniProtKB-KW"/>
</dbReference>
<keyword evidence="16" id="KW-0812">Transmembrane</keyword>
<evidence type="ECO:0000313" key="17">
    <source>
        <dbReference type="EMBL" id="EDS41047.1"/>
    </source>
</evidence>
<dbReference type="GO" id="GO:0005789">
    <property type="term" value="C:endoplasmic reticulum membrane"/>
    <property type="evidence" value="ECO:0007669"/>
    <property type="project" value="UniProtKB-SubCell"/>
</dbReference>
<dbReference type="InterPro" id="IPR001128">
    <property type="entry name" value="Cyt_P450"/>
</dbReference>
<keyword evidence="8" id="KW-0256">Endoplasmic reticulum</keyword>
<dbReference type="VEuPathDB" id="VectorBase:CQUJHB012180"/>
<dbReference type="Pfam" id="PF00067">
    <property type="entry name" value="p450"/>
    <property type="match status" value="1"/>
</dbReference>
<evidence type="ECO:0000256" key="2">
    <source>
        <dbReference type="ARBA" id="ARBA00003690"/>
    </source>
</evidence>
<dbReference type="GO" id="GO:0005506">
    <property type="term" value="F:iron ion binding"/>
    <property type="evidence" value="ECO:0007669"/>
    <property type="project" value="InterPro"/>
</dbReference>
<dbReference type="GO" id="GO:0016705">
    <property type="term" value="F:oxidoreductase activity, acting on paired donors, with incorporation or reduction of molecular oxygen"/>
    <property type="evidence" value="ECO:0007669"/>
    <property type="project" value="InterPro"/>
</dbReference>
<reference evidence="17" key="1">
    <citation type="submission" date="2007-03" db="EMBL/GenBank/DDBJ databases">
        <title>Annotation of Culex pipiens quinquefasciatus.</title>
        <authorList>
            <consortium name="The Broad Institute Genome Sequencing Platform"/>
            <person name="Atkinson P.W."/>
            <person name="Hemingway J."/>
            <person name="Christensen B.M."/>
            <person name="Higgs S."/>
            <person name="Kodira C."/>
            <person name="Hannick L."/>
            <person name="Megy K."/>
            <person name="O'Leary S."/>
            <person name="Pearson M."/>
            <person name="Haas B.J."/>
            <person name="Mauceli E."/>
            <person name="Wortman J.R."/>
            <person name="Lee N.H."/>
            <person name="Guigo R."/>
            <person name="Stanke M."/>
            <person name="Alvarado L."/>
            <person name="Amedeo P."/>
            <person name="Antoine C.H."/>
            <person name="Arensburger P."/>
            <person name="Bidwell S.L."/>
            <person name="Crawford M."/>
            <person name="Camaro F."/>
            <person name="Devon K."/>
            <person name="Engels R."/>
            <person name="Hammond M."/>
            <person name="Howarth C."/>
            <person name="Koehrsen M."/>
            <person name="Lawson D."/>
            <person name="Montgomery P."/>
            <person name="Nene V."/>
            <person name="Nusbaum C."/>
            <person name="Puiu D."/>
            <person name="Romero-Severson J."/>
            <person name="Severson D.W."/>
            <person name="Shumway M."/>
            <person name="Sisk P."/>
            <person name="Stolte C."/>
            <person name="Zeng Q."/>
            <person name="Eisenstadt E."/>
            <person name="Fraser-Liggett C."/>
            <person name="Strausberg R."/>
            <person name="Galagan J."/>
            <person name="Birren B."/>
            <person name="Collins F.H."/>
        </authorList>
    </citation>
    <scope>NUCLEOTIDE SEQUENCE [LARGE SCALE GENOMIC DNA]</scope>
    <source>
        <strain evidence="17">JHB</strain>
    </source>
</reference>
<comment type="function">
    <text evidence="2">May be involved in the metabolism of insect hormones and in the breakdown of synthetic insecticides.</text>
</comment>
<keyword evidence="6 14" id="KW-0349">Heme</keyword>
<evidence type="ECO:0000256" key="5">
    <source>
        <dbReference type="ARBA" id="ARBA00010617"/>
    </source>
</evidence>
<dbReference type="InterPro" id="IPR017972">
    <property type="entry name" value="Cyt_P450_CS"/>
</dbReference>
<dbReference type="PANTHER" id="PTHR24291">
    <property type="entry name" value="CYTOCHROME P450 FAMILY 4"/>
    <property type="match status" value="1"/>
</dbReference>
<keyword evidence="10 15" id="KW-0560">Oxidoreductase</keyword>
<dbReference type="PhylomeDB" id="B0X5R6"/>
<protein>
    <submittedName>
        <fullName evidence="17">Cytochrome P450</fullName>
    </submittedName>
</protein>
<evidence type="ECO:0000256" key="15">
    <source>
        <dbReference type="RuleBase" id="RU000461"/>
    </source>
</evidence>
<comment type="similarity">
    <text evidence="5 15">Belongs to the cytochrome P450 family.</text>
</comment>
<dbReference type="KEGG" id="cqu:CpipJ_CPIJ014730"/>
<organism>
    <name type="scientific">Culex quinquefasciatus</name>
    <name type="common">Southern house mosquito</name>
    <name type="synonym">Culex pungens</name>
    <dbReference type="NCBI Taxonomy" id="7176"/>
    <lineage>
        <taxon>Eukaryota</taxon>
        <taxon>Metazoa</taxon>
        <taxon>Ecdysozoa</taxon>
        <taxon>Arthropoda</taxon>
        <taxon>Hexapoda</taxon>
        <taxon>Insecta</taxon>
        <taxon>Pterygota</taxon>
        <taxon>Neoptera</taxon>
        <taxon>Endopterygota</taxon>
        <taxon>Diptera</taxon>
        <taxon>Nematocera</taxon>
        <taxon>Culicoidea</taxon>
        <taxon>Culicidae</taxon>
        <taxon>Culicinae</taxon>
        <taxon>Culicini</taxon>
        <taxon>Culex</taxon>
        <taxon>Culex</taxon>
    </lineage>
</organism>
<evidence type="ECO:0000256" key="13">
    <source>
        <dbReference type="ARBA" id="ARBA00023136"/>
    </source>
</evidence>
<dbReference type="OMA" id="FNTRILY"/>
<evidence type="ECO:0000256" key="9">
    <source>
        <dbReference type="ARBA" id="ARBA00022848"/>
    </source>
</evidence>
<dbReference type="Gene3D" id="1.10.630.10">
    <property type="entry name" value="Cytochrome P450"/>
    <property type="match status" value="1"/>
</dbReference>
<accession>B0X5R6</accession>
<proteinExistence type="inferred from homology"/>
<feature type="transmembrane region" description="Helical" evidence="16">
    <location>
        <begin position="6"/>
        <end position="22"/>
    </location>
</feature>
<evidence type="ECO:0000256" key="1">
    <source>
        <dbReference type="ARBA" id="ARBA00001971"/>
    </source>
</evidence>
<keyword evidence="12 15" id="KW-0503">Monooxygenase</keyword>
<evidence type="ECO:0000256" key="7">
    <source>
        <dbReference type="ARBA" id="ARBA00022723"/>
    </source>
</evidence>
<evidence type="ECO:0000256" key="3">
    <source>
        <dbReference type="ARBA" id="ARBA00004174"/>
    </source>
</evidence>
<keyword evidence="16" id="KW-1133">Transmembrane helix</keyword>
<evidence type="ECO:0000256" key="4">
    <source>
        <dbReference type="ARBA" id="ARBA00004406"/>
    </source>
</evidence>